<dbReference type="OrthoDB" id="196786at2"/>
<organism evidence="2 3">
    <name type="scientific">Colwellia psychrerythraea</name>
    <name type="common">Vibrio psychroerythus</name>
    <dbReference type="NCBI Taxonomy" id="28229"/>
    <lineage>
        <taxon>Bacteria</taxon>
        <taxon>Pseudomonadati</taxon>
        <taxon>Pseudomonadota</taxon>
        <taxon>Gammaproteobacteria</taxon>
        <taxon>Alteromonadales</taxon>
        <taxon>Colwelliaceae</taxon>
        <taxon>Colwellia</taxon>
    </lineage>
</organism>
<proteinExistence type="predicted"/>
<dbReference type="EMBL" id="JQEC01000072">
    <property type="protein sequence ID" value="KGJ87354.1"/>
    <property type="molecule type" value="Genomic_DNA"/>
</dbReference>
<evidence type="ECO:0000313" key="3">
    <source>
        <dbReference type="Proteomes" id="UP000029868"/>
    </source>
</evidence>
<dbReference type="RefSeq" id="WP_033084421.1">
    <property type="nucleotide sequence ID" value="NZ_JQEC01000072.1"/>
</dbReference>
<gene>
    <name evidence="2" type="ORF">GAB14E_4509</name>
</gene>
<feature type="domain" description="PpiC" evidence="1">
    <location>
        <begin position="113"/>
        <end position="246"/>
    </location>
</feature>
<keyword evidence="2" id="KW-0413">Isomerase</keyword>
<dbReference type="AlphaFoldDB" id="A0A099K9D2"/>
<protein>
    <submittedName>
        <fullName evidence="2">PpiC-type peptidyl-prolyl cis-trans isomerase</fullName>
    </submittedName>
</protein>
<dbReference type="Proteomes" id="UP000029868">
    <property type="component" value="Unassembled WGS sequence"/>
</dbReference>
<evidence type="ECO:0000313" key="2">
    <source>
        <dbReference type="EMBL" id="KGJ87354.1"/>
    </source>
</evidence>
<dbReference type="Pfam" id="PF13145">
    <property type="entry name" value="Rotamase_2"/>
    <property type="match status" value="1"/>
</dbReference>
<comment type="caution">
    <text evidence="2">The sequence shown here is derived from an EMBL/GenBank/DDBJ whole genome shotgun (WGS) entry which is preliminary data.</text>
</comment>
<dbReference type="PATRIC" id="fig|28229.3.peg.4489"/>
<sequence length="277" mass="31897">MKTFLKEPLLHFLLLGAALFYFYALVNDNQANDNEISISAAKIVQLKYSFEKTRQRQPSEEELAALVNNYLKEQVAYQKGVEMGLLAGDGIIQKRIQQKVEFIVEDSVSRLEPDDAELSGFLKAHPDDYRSEQFFSFVQLYFDPSKHRNVTAVLTKTLAQITALDETEHTAVKLMPLSDNIFLDYQYTDVSYAFVARYFGSKFADSLVKLSMNTWQQKIQSGYGVHLVQLTQRTGGEIQSLDKVREQVKQDWLNEQRKLSLAKFYQQLFAEYNINVS</sequence>
<name>A0A099K9D2_COLPS</name>
<dbReference type="GO" id="GO:0003755">
    <property type="term" value="F:peptidyl-prolyl cis-trans isomerase activity"/>
    <property type="evidence" value="ECO:0007669"/>
    <property type="project" value="InterPro"/>
</dbReference>
<dbReference type="InterPro" id="IPR000297">
    <property type="entry name" value="PPIase_PpiC"/>
</dbReference>
<evidence type="ECO:0000259" key="1">
    <source>
        <dbReference type="Pfam" id="PF13145"/>
    </source>
</evidence>
<reference evidence="2 3" key="1">
    <citation type="submission" date="2014-08" db="EMBL/GenBank/DDBJ databases">
        <title>Genomic and Phenotypic Diversity of Colwellia psychrerythraea strains from Disparate Marine Basins.</title>
        <authorList>
            <person name="Techtmann S.M."/>
            <person name="Stelling S.C."/>
            <person name="Utturkar S.M."/>
            <person name="Alshibli N."/>
            <person name="Harris A."/>
            <person name="Brown S.D."/>
            <person name="Hazen T.C."/>
        </authorList>
    </citation>
    <scope>NUCLEOTIDE SEQUENCE [LARGE SCALE GENOMIC DNA]</scope>
    <source>
        <strain evidence="2 3">GAB14E</strain>
    </source>
</reference>
<accession>A0A099K9D2</accession>